<sequence>MTTTGTLNVRLPEDLKRHGGEVLARGGVSVSQAVRCLFEHLEQTQEIPSWMEAEPREGAVAARRQLLRSLVGMADLPEGYDARQDYRAHLLARQAFGGER</sequence>
<accession>A0ABS9WJC0</accession>
<dbReference type="Pfam" id="PF04221">
    <property type="entry name" value="RelB"/>
    <property type="match status" value="1"/>
</dbReference>
<dbReference type="RefSeq" id="WP_242166472.1">
    <property type="nucleotide sequence ID" value="NZ_JAJMLW010000004.1"/>
</dbReference>
<dbReference type="InterPro" id="IPR007337">
    <property type="entry name" value="RelB/DinJ"/>
</dbReference>
<protein>
    <submittedName>
        <fullName evidence="1">Type II toxin-antitoxin system RelB/DinJ family antitoxin</fullName>
    </submittedName>
</protein>
<name>A0ABS9WJC0_9ACTN</name>
<gene>
    <name evidence="1" type="ORF">LPT13_11160</name>
</gene>
<dbReference type="InterPro" id="IPR013321">
    <property type="entry name" value="Arc_rbn_hlx_hlx"/>
</dbReference>
<dbReference type="EMBL" id="JAJMLW010000004">
    <property type="protein sequence ID" value="MCI2242904.1"/>
    <property type="molecule type" value="Genomic_DNA"/>
</dbReference>
<comment type="caution">
    <text evidence="1">The sequence shown here is derived from an EMBL/GenBank/DDBJ whole genome shotgun (WGS) entry which is preliminary data.</text>
</comment>
<dbReference type="Proteomes" id="UP001430755">
    <property type="component" value="Unassembled WGS sequence"/>
</dbReference>
<keyword evidence="2" id="KW-1185">Reference proteome</keyword>
<evidence type="ECO:0000313" key="1">
    <source>
        <dbReference type="EMBL" id="MCI2242904.1"/>
    </source>
</evidence>
<evidence type="ECO:0000313" key="2">
    <source>
        <dbReference type="Proteomes" id="UP001430755"/>
    </source>
</evidence>
<organism evidence="1 2">
    <name type="scientific">Adlercreutzia faecimuris</name>
    <dbReference type="NCBI Taxonomy" id="2897341"/>
    <lineage>
        <taxon>Bacteria</taxon>
        <taxon>Bacillati</taxon>
        <taxon>Actinomycetota</taxon>
        <taxon>Coriobacteriia</taxon>
        <taxon>Eggerthellales</taxon>
        <taxon>Eggerthellaceae</taxon>
        <taxon>Adlercreutzia</taxon>
    </lineage>
</organism>
<dbReference type="Gene3D" id="1.10.1220.10">
    <property type="entry name" value="Met repressor-like"/>
    <property type="match status" value="1"/>
</dbReference>
<proteinExistence type="predicted"/>
<reference evidence="1" key="1">
    <citation type="submission" date="2021-11" db="EMBL/GenBank/DDBJ databases">
        <title>A Novel Adlercreutzia Species, isolated from a Allomyrina dichotoma larva feces.</title>
        <authorList>
            <person name="Suh M.K."/>
        </authorList>
    </citation>
    <scope>NUCLEOTIDE SEQUENCE</scope>
    <source>
        <strain evidence="1">JBNU-10</strain>
    </source>
</reference>